<dbReference type="VEuPathDB" id="AmoebaDB:EHI_044960"/>
<reference evidence="1 3" key="1">
    <citation type="submission" date="2016-05" db="EMBL/GenBank/DDBJ databases">
        <title>First whole genome sequencing of Entamoeba histolytica HM1:IMSS-clone-6.</title>
        <authorList>
            <person name="Mukherjee Avik.K."/>
            <person name="Izumyama S."/>
            <person name="Nakada-Tsukui K."/>
            <person name="Nozaki T."/>
        </authorList>
    </citation>
    <scope>NUCLEOTIDE SEQUENCE [LARGE SCALE GENOMIC DNA]</scope>
    <source>
        <strain evidence="1 3">HM1:IMSS clone 6</strain>
    </source>
</reference>
<sequence>MELPSSLLLQEITSQSPENDQVFRLTQRVSQLEERVFLLEKRLQQTLTYLISSHTNIQQSPSLPQPLFEEKKKSLEHELQTILIENQNLRHQYSQLISSNQIQPLSSLVSSQNSTNSIDNISIIINDISNNTLSPTVVQQIQQLDSQLSCTSNSSNNTNLSNTFLNDSSKTIQNYIITN</sequence>
<dbReference type="EMBL" id="BDEQ01000001">
    <property type="protein sequence ID" value="GAT91793.1"/>
    <property type="molecule type" value="Genomic_DNA"/>
</dbReference>
<gene>
    <name evidence="1" type="ORF">CL6EHI_044960</name>
    <name evidence="2" type="ORF">CL6EHI_050320</name>
</gene>
<dbReference type="AlphaFoldDB" id="A0A5K1USN9"/>
<evidence type="ECO:0000313" key="2">
    <source>
        <dbReference type="EMBL" id="GAT91961.1"/>
    </source>
</evidence>
<dbReference type="VEuPathDB" id="AmoebaDB:EHI5A_065430"/>
<comment type="caution">
    <text evidence="1">The sequence shown here is derived from an EMBL/GenBank/DDBJ whole genome shotgun (WGS) entry which is preliminary data.</text>
</comment>
<dbReference type="VEuPathDB" id="AmoebaDB:EHI8A_167490"/>
<dbReference type="EMBL" id="BDEQ01000001">
    <property type="protein sequence ID" value="GAT91961.1"/>
    <property type="molecule type" value="Genomic_DNA"/>
</dbReference>
<name>A0A5K1USN9_ENTHI</name>
<protein>
    <submittedName>
        <fullName evidence="1">Uncharacterized protein</fullName>
    </submittedName>
</protein>
<accession>A0A5K1USN9</accession>
<organism evidence="1 3">
    <name type="scientific">Entamoeba histolytica</name>
    <dbReference type="NCBI Taxonomy" id="5759"/>
    <lineage>
        <taxon>Eukaryota</taxon>
        <taxon>Amoebozoa</taxon>
        <taxon>Evosea</taxon>
        <taxon>Archamoebae</taxon>
        <taxon>Mastigamoebida</taxon>
        <taxon>Entamoebidae</taxon>
        <taxon>Entamoeba</taxon>
    </lineage>
</organism>
<dbReference type="VEuPathDB" id="AmoebaDB:EHI7A_118180"/>
<evidence type="ECO:0000313" key="3">
    <source>
        <dbReference type="Proteomes" id="UP000078387"/>
    </source>
</evidence>
<dbReference type="VEuPathDB" id="AmoebaDB:KM1_135390"/>
<evidence type="ECO:0000313" key="1">
    <source>
        <dbReference type="EMBL" id="GAT91793.1"/>
    </source>
</evidence>
<proteinExistence type="predicted"/>
<dbReference type="Proteomes" id="UP000078387">
    <property type="component" value="Unassembled WGS sequence"/>
</dbReference>